<dbReference type="CDD" id="cd01763">
    <property type="entry name" value="Ubl_SUMO_like"/>
    <property type="match status" value="1"/>
</dbReference>
<feature type="compositionally biased region" description="Basic residues" evidence="1">
    <location>
        <begin position="79"/>
        <end position="89"/>
    </location>
</feature>
<accession>A0AAV9J1Z5</accession>
<dbReference type="Gene3D" id="3.10.20.90">
    <property type="entry name" value="Phosphatidylinositol 3-kinase Catalytic Subunit, Chain A, domain 1"/>
    <property type="match status" value="1"/>
</dbReference>
<evidence type="ECO:0000313" key="3">
    <source>
        <dbReference type="Proteomes" id="UP001301350"/>
    </source>
</evidence>
<feature type="compositionally biased region" description="Basic and acidic residues" evidence="1">
    <location>
        <begin position="142"/>
        <end position="151"/>
    </location>
</feature>
<dbReference type="InterPro" id="IPR029071">
    <property type="entry name" value="Ubiquitin-like_domsf"/>
</dbReference>
<dbReference type="Proteomes" id="UP001301350">
    <property type="component" value="Unassembled WGS sequence"/>
</dbReference>
<feature type="region of interest" description="Disordered" evidence="1">
    <location>
        <begin position="29"/>
        <end position="165"/>
    </location>
</feature>
<dbReference type="SUPFAM" id="SSF54236">
    <property type="entry name" value="Ubiquitin-like"/>
    <property type="match status" value="1"/>
</dbReference>
<feature type="compositionally biased region" description="Low complexity" evidence="1">
    <location>
        <begin position="189"/>
        <end position="208"/>
    </location>
</feature>
<sequence>MATADARNVANEDEDEFFVLGNWPAALVTTEHESDRSSPNSKPLDDDDQDGEWAALGPSRRRARRSGSHTSPPSDAQQRKRARRLRRQRSMYGKHAEALSESEESGDDPLEQVASSSSSNAEWSMEQLNAAEYARRRRAREHRTATAEDARGPPSPQAVRGDHSDPQLRDMWEQVERAEQLARQRRQRPPTFQRTDTSSSSSSLSSSSDVELVPEAPGQSQPPRGDTIRIAVTMQGIPHDAHFWVTPDTVLDETLQNFGKRYGFNAAVDELQFYLDADPQWVVSVGARVADLPLAHGGRIRAVLRHRSTPTAPSHATEFLRIRHDARAPPRTYPFPVRGGGGALPLRVLFEAFCRDLHVPMQRVRFYDPEGDPMDPDATAEDVGLENEDLIDAEILR</sequence>
<evidence type="ECO:0000313" key="2">
    <source>
        <dbReference type="EMBL" id="KAK4538569.1"/>
    </source>
</evidence>
<organism evidence="2 3">
    <name type="scientific">Cyanidium caldarium</name>
    <name type="common">Red alga</name>
    <dbReference type="NCBI Taxonomy" id="2771"/>
    <lineage>
        <taxon>Eukaryota</taxon>
        <taxon>Rhodophyta</taxon>
        <taxon>Bangiophyceae</taxon>
        <taxon>Cyanidiales</taxon>
        <taxon>Cyanidiaceae</taxon>
        <taxon>Cyanidium</taxon>
    </lineage>
</organism>
<protein>
    <recommendedName>
        <fullName evidence="4">Rad60/SUMO-like domain-containing protein</fullName>
    </recommendedName>
</protein>
<reference evidence="2 3" key="1">
    <citation type="submission" date="2022-07" db="EMBL/GenBank/DDBJ databases">
        <title>Genome-wide signatures of adaptation to extreme environments.</title>
        <authorList>
            <person name="Cho C.H."/>
            <person name="Yoon H.S."/>
        </authorList>
    </citation>
    <scope>NUCLEOTIDE SEQUENCE [LARGE SCALE GENOMIC DNA]</scope>
    <source>
        <strain evidence="2 3">DBV 063 E5</strain>
    </source>
</reference>
<gene>
    <name evidence="2" type="ORF">CDCA_CDCA18G4594</name>
</gene>
<evidence type="ECO:0008006" key="4">
    <source>
        <dbReference type="Google" id="ProtNLM"/>
    </source>
</evidence>
<comment type="caution">
    <text evidence="2">The sequence shown here is derived from an EMBL/GenBank/DDBJ whole genome shotgun (WGS) entry which is preliminary data.</text>
</comment>
<evidence type="ECO:0000256" key="1">
    <source>
        <dbReference type="SAM" id="MobiDB-lite"/>
    </source>
</evidence>
<dbReference type="EMBL" id="JANCYW010000018">
    <property type="protein sequence ID" value="KAK4538569.1"/>
    <property type="molecule type" value="Genomic_DNA"/>
</dbReference>
<keyword evidence="3" id="KW-1185">Reference proteome</keyword>
<dbReference type="AlphaFoldDB" id="A0AAV9J1Z5"/>
<proteinExistence type="predicted"/>
<name>A0AAV9J1Z5_CYACA</name>
<feature type="compositionally biased region" description="Acidic residues" evidence="1">
    <location>
        <begin position="100"/>
        <end position="110"/>
    </location>
</feature>
<feature type="region of interest" description="Disordered" evidence="1">
    <location>
        <begin position="178"/>
        <end position="225"/>
    </location>
</feature>